<reference evidence="15" key="2">
    <citation type="submission" date="2023-01" db="EMBL/GenBank/DDBJ databases">
        <title>Draft genome sequence of Litoribrevibacter albus strain NBRC 110071.</title>
        <authorList>
            <person name="Sun Q."/>
            <person name="Mori K."/>
        </authorList>
    </citation>
    <scope>NUCLEOTIDE SEQUENCE</scope>
    <source>
        <strain evidence="15">NBRC 110071</strain>
    </source>
</reference>
<comment type="catalytic activity">
    <reaction evidence="11">
        <text>[GlcNAc-(1-&gt;4)-Mur2Ac(oyl-L-Ala-gamma-D-Glu-L-Lys-D-Ala-D-Ala)](n)-di-trans,octa-cis-undecaprenyl diphosphate + beta-D-GlcNAc-(1-&gt;4)-Mur2Ac(oyl-L-Ala-gamma-D-Glu-L-Lys-D-Ala-D-Ala)-di-trans,octa-cis-undecaprenyl diphosphate = [GlcNAc-(1-&gt;4)-Mur2Ac(oyl-L-Ala-gamma-D-Glu-L-Lys-D-Ala-D-Ala)](n+1)-di-trans,octa-cis-undecaprenyl diphosphate + di-trans,octa-cis-undecaprenyl diphosphate + H(+)</text>
        <dbReference type="Rhea" id="RHEA:23708"/>
        <dbReference type="Rhea" id="RHEA-COMP:9602"/>
        <dbReference type="Rhea" id="RHEA-COMP:9603"/>
        <dbReference type="ChEBI" id="CHEBI:15378"/>
        <dbReference type="ChEBI" id="CHEBI:58405"/>
        <dbReference type="ChEBI" id="CHEBI:60033"/>
        <dbReference type="ChEBI" id="CHEBI:78435"/>
        <dbReference type="EC" id="2.4.99.28"/>
    </reaction>
</comment>
<evidence type="ECO:0000259" key="12">
    <source>
        <dbReference type="Pfam" id="PF00905"/>
    </source>
</evidence>
<dbReference type="Pfam" id="PF00905">
    <property type="entry name" value="Transpeptidase"/>
    <property type="match status" value="1"/>
</dbReference>
<evidence type="ECO:0000256" key="6">
    <source>
        <dbReference type="ARBA" id="ARBA00022676"/>
    </source>
</evidence>
<feature type="domain" description="Penicillin-binding protein transpeptidase" evidence="12">
    <location>
        <begin position="285"/>
        <end position="530"/>
    </location>
</feature>
<feature type="domain" description="Glycosyl transferase family 51" evidence="13">
    <location>
        <begin position="31"/>
        <end position="186"/>
    </location>
</feature>
<gene>
    <name evidence="15" type="ORF">GCM10007876_15490</name>
</gene>
<dbReference type="GO" id="GO:0009252">
    <property type="term" value="P:peptidoglycan biosynthetic process"/>
    <property type="evidence" value="ECO:0007669"/>
    <property type="project" value="InterPro"/>
</dbReference>
<evidence type="ECO:0000256" key="2">
    <source>
        <dbReference type="ARBA" id="ARBA00007090"/>
    </source>
</evidence>
<dbReference type="SUPFAM" id="SSF53955">
    <property type="entry name" value="Lysozyme-like"/>
    <property type="match status" value="1"/>
</dbReference>
<evidence type="ECO:0000259" key="14">
    <source>
        <dbReference type="Pfam" id="PF06832"/>
    </source>
</evidence>
<evidence type="ECO:0000313" key="16">
    <source>
        <dbReference type="Proteomes" id="UP001161389"/>
    </source>
</evidence>
<evidence type="ECO:0000256" key="3">
    <source>
        <dbReference type="ARBA" id="ARBA00007739"/>
    </source>
</evidence>
<keyword evidence="6" id="KW-0328">Glycosyltransferase</keyword>
<dbReference type="Gene3D" id="3.40.710.10">
    <property type="entry name" value="DD-peptidase/beta-lactamase superfamily"/>
    <property type="match status" value="1"/>
</dbReference>
<keyword evidence="4" id="KW-0121">Carboxypeptidase</keyword>
<sequence>MPAPKLFEWQTWSTAYLDQDGQLLRLTLADDETYRLETQLEDVSDALIQAALLYEDKDFYDHSGVDFSAIGRAFWHTYVVKNRQIGGSTITMQVARMSTGIDSSHIPGKMQQMLYALWIEAHYSKQEILTAYLNHLPYGGNIEGIEAASLIYFNKPAAQLNTAEAMALAVIPQNPSKRSPLTTTGYTHLMEARARLLQLWQEEYGEDTYGKNKQLTQWFDLPLHFRSPRQLPFEAPHFVNHLQQTRPYAQNRLLTSIKLPQQKRLEAWVDRYLSNTQTLGYRNASVLLLNHHTMEVEAWVGSADFFDDEISGQVDGVTAKRSPGSTLKPFVYALAMDQGLIHPLSLLKDTPSRFAAYTPENYDLAYAGPINATNALITSRNVPAIRLAAQLNTPNLYQLLEQAGVTDMKARNHYGLSTVLGGMETSMLELVRLYAMLANLGKFQSEQLIHSQALRVKENTLLTPESAWLTYQMLSQNPATDQRVLSKATNASLTDGSSSNNPIAWKTGTSFAFRDAWSVGFDDQYVLAVWVGNFDGEGNPNLVGRKAAAPLFFNIFRDLQSTKVQSARVQSPKVRRTKESNPVDLTLPPEQLGLNVKKVDICEATGFLPGKHCPMTVKSWFIPGVSPIKTGNVFRAVPVNIQSGKRACRHQPGKTRLDVYEFWPSDLSRLFQMAGIQRKQPPEYEADCQLEQLSADATPPRITTPVKGLVYFLTEDEEQLPFEAILDADVKHAYWFLDGSFIGKSTPNKPLFWNAKPGHYLLTVTDDHGLTDSIELEVQKI</sequence>
<dbReference type="InterPro" id="IPR023346">
    <property type="entry name" value="Lysozyme-like_dom_sf"/>
</dbReference>
<dbReference type="GO" id="GO:0008955">
    <property type="term" value="F:peptidoglycan glycosyltransferase activity"/>
    <property type="evidence" value="ECO:0007669"/>
    <property type="project" value="UniProtKB-EC"/>
</dbReference>
<keyword evidence="9" id="KW-0511">Multifunctional enzyme</keyword>
<evidence type="ECO:0000259" key="13">
    <source>
        <dbReference type="Pfam" id="PF00912"/>
    </source>
</evidence>
<dbReference type="EC" id="2.4.99.28" evidence="10"/>
<accession>A0AA37SA15</accession>
<dbReference type="SUPFAM" id="SSF56601">
    <property type="entry name" value="beta-lactamase/transpeptidase-like"/>
    <property type="match status" value="1"/>
</dbReference>
<evidence type="ECO:0000256" key="11">
    <source>
        <dbReference type="ARBA" id="ARBA00049902"/>
    </source>
</evidence>
<dbReference type="GO" id="GO:0004180">
    <property type="term" value="F:carboxypeptidase activity"/>
    <property type="evidence" value="ECO:0007669"/>
    <property type="project" value="UniProtKB-KW"/>
</dbReference>
<dbReference type="AlphaFoldDB" id="A0AA37SA15"/>
<keyword evidence="5" id="KW-0645">Protease</keyword>
<dbReference type="GO" id="GO:0006508">
    <property type="term" value="P:proteolysis"/>
    <property type="evidence" value="ECO:0007669"/>
    <property type="project" value="UniProtKB-KW"/>
</dbReference>
<keyword evidence="8" id="KW-0378">Hydrolase</keyword>
<protein>
    <recommendedName>
        <fullName evidence="10">peptidoglycan glycosyltransferase</fullName>
        <ecNumber evidence="10">2.4.99.28</ecNumber>
    </recommendedName>
</protein>
<reference evidence="15" key="1">
    <citation type="journal article" date="2014" name="Int. J. Syst. Evol. Microbiol.">
        <title>Complete genome sequence of Corynebacterium casei LMG S-19264T (=DSM 44701T), isolated from a smear-ripened cheese.</title>
        <authorList>
            <consortium name="US DOE Joint Genome Institute (JGI-PGF)"/>
            <person name="Walter F."/>
            <person name="Albersmeier A."/>
            <person name="Kalinowski J."/>
            <person name="Ruckert C."/>
        </authorList>
    </citation>
    <scope>NUCLEOTIDE SEQUENCE</scope>
    <source>
        <strain evidence="15">NBRC 110071</strain>
    </source>
</reference>
<dbReference type="Pfam" id="PF00912">
    <property type="entry name" value="Transgly"/>
    <property type="match status" value="1"/>
</dbReference>
<dbReference type="PANTHER" id="PTHR32282:SF15">
    <property type="entry name" value="PENICILLIN-BINDING PROTEIN 1C"/>
    <property type="match status" value="1"/>
</dbReference>
<keyword evidence="16" id="KW-1185">Reference proteome</keyword>
<comment type="similarity">
    <text evidence="3">In the N-terminal section; belongs to the glycosyltransferase 51 family.</text>
</comment>
<dbReference type="GO" id="GO:0008658">
    <property type="term" value="F:penicillin binding"/>
    <property type="evidence" value="ECO:0007669"/>
    <property type="project" value="InterPro"/>
</dbReference>
<evidence type="ECO:0000256" key="4">
    <source>
        <dbReference type="ARBA" id="ARBA00022645"/>
    </source>
</evidence>
<keyword evidence="7" id="KW-0808">Transferase</keyword>
<feature type="domain" description="Penicillin-binding C-terminal" evidence="14">
    <location>
        <begin position="692"/>
        <end position="775"/>
    </location>
</feature>
<dbReference type="GO" id="GO:0030288">
    <property type="term" value="C:outer membrane-bounded periplasmic space"/>
    <property type="evidence" value="ECO:0007669"/>
    <property type="project" value="TreeGrafter"/>
</dbReference>
<dbReference type="InterPro" id="IPR012338">
    <property type="entry name" value="Beta-lactam/transpept-like"/>
</dbReference>
<evidence type="ECO:0000256" key="5">
    <source>
        <dbReference type="ARBA" id="ARBA00022670"/>
    </source>
</evidence>
<comment type="similarity">
    <text evidence="2">In the C-terminal section; belongs to the transpeptidase family.</text>
</comment>
<dbReference type="InterPro" id="IPR036950">
    <property type="entry name" value="PBP_transglycosylase"/>
</dbReference>
<dbReference type="PANTHER" id="PTHR32282">
    <property type="entry name" value="BINDING PROTEIN TRANSPEPTIDASE, PUTATIVE-RELATED"/>
    <property type="match status" value="1"/>
</dbReference>
<proteinExistence type="inferred from homology"/>
<evidence type="ECO:0000256" key="9">
    <source>
        <dbReference type="ARBA" id="ARBA00023268"/>
    </source>
</evidence>
<comment type="caution">
    <text evidence="15">The sequence shown here is derived from an EMBL/GenBank/DDBJ whole genome shotgun (WGS) entry which is preliminary data.</text>
</comment>
<name>A0AA37SA15_9GAMM</name>
<evidence type="ECO:0000313" key="15">
    <source>
        <dbReference type="EMBL" id="GLQ31070.1"/>
    </source>
</evidence>
<evidence type="ECO:0000256" key="10">
    <source>
        <dbReference type="ARBA" id="ARBA00044770"/>
    </source>
</evidence>
<organism evidence="15 16">
    <name type="scientific">Litoribrevibacter albus</name>
    <dbReference type="NCBI Taxonomy" id="1473156"/>
    <lineage>
        <taxon>Bacteria</taxon>
        <taxon>Pseudomonadati</taxon>
        <taxon>Pseudomonadota</taxon>
        <taxon>Gammaproteobacteria</taxon>
        <taxon>Oceanospirillales</taxon>
        <taxon>Oceanospirillaceae</taxon>
        <taxon>Litoribrevibacter</taxon>
    </lineage>
</organism>
<dbReference type="EMBL" id="BSNM01000011">
    <property type="protein sequence ID" value="GLQ31070.1"/>
    <property type="molecule type" value="Genomic_DNA"/>
</dbReference>
<dbReference type="InterPro" id="IPR009647">
    <property type="entry name" value="PBP_C"/>
</dbReference>
<dbReference type="NCBIfam" id="TIGR02073">
    <property type="entry name" value="PBP_1c"/>
    <property type="match status" value="1"/>
</dbReference>
<dbReference type="InterPro" id="IPR001460">
    <property type="entry name" value="PCN-bd_Tpept"/>
</dbReference>
<dbReference type="InterPro" id="IPR050396">
    <property type="entry name" value="Glycosyltr_51/Transpeptidase"/>
</dbReference>
<dbReference type="InterPro" id="IPR001264">
    <property type="entry name" value="Glyco_trans_51"/>
</dbReference>
<evidence type="ECO:0000256" key="7">
    <source>
        <dbReference type="ARBA" id="ARBA00022679"/>
    </source>
</evidence>
<evidence type="ECO:0000256" key="8">
    <source>
        <dbReference type="ARBA" id="ARBA00022801"/>
    </source>
</evidence>
<dbReference type="Proteomes" id="UP001161389">
    <property type="component" value="Unassembled WGS sequence"/>
</dbReference>
<evidence type="ECO:0000256" key="1">
    <source>
        <dbReference type="ARBA" id="ARBA00004752"/>
    </source>
</evidence>
<dbReference type="Gene3D" id="1.10.3810.10">
    <property type="entry name" value="Biosynthetic peptidoglycan transglycosylase-like"/>
    <property type="match status" value="1"/>
</dbReference>
<dbReference type="Pfam" id="PF06832">
    <property type="entry name" value="BiPBP_C"/>
    <property type="match status" value="1"/>
</dbReference>
<comment type="pathway">
    <text evidence="1">Cell wall biogenesis; peptidoglycan biosynthesis.</text>
</comment>
<dbReference type="InterPro" id="IPR011815">
    <property type="entry name" value="PBP_1c"/>
</dbReference>